<keyword evidence="7 8" id="KW-0472">Membrane</keyword>
<evidence type="ECO:0000313" key="11">
    <source>
        <dbReference type="Proteomes" id="UP001224392"/>
    </source>
</evidence>
<evidence type="ECO:0000256" key="2">
    <source>
        <dbReference type="ARBA" id="ARBA00007362"/>
    </source>
</evidence>
<comment type="subcellular location">
    <subcellularLocation>
        <location evidence="1">Cell membrane</location>
        <topology evidence="1">Multi-pass membrane protein</topology>
    </subcellularLocation>
</comment>
<keyword evidence="3" id="KW-0813">Transport</keyword>
<keyword evidence="11" id="KW-1185">Reference proteome</keyword>
<gene>
    <name evidence="10" type="primary">rarD</name>
    <name evidence="10" type="ORF">MNKW57_21250</name>
</gene>
<dbReference type="PANTHER" id="PTHR22911:SF137">
    <property type="entry name" value="SOLUTE CARRIER FAMILY 35 MEMBER G2-RELATED"/>
    <property type="match status" value="1"/>
</dbReference>
<evidence type="ECO:0000313" key="10">
    <source>
        <dbReference type="EMBL" id="GMG87804.1"/>
    </source>
</evidence>
<dbReference type="PANTHER" id="PTHR22911">
    <property type="entry name" value="ACYL-MALONYL CONDENSING ENZYME-RELATED"/>
    <property type="match status" value="1"/>
</dbReference>
<feature type="transmembrane region" description="Helical" evidence="8">
    <location>
        <begin position="72"/>
        <end position="92"/>
    </location>
</feature>
<dbReference type="InterPro" id="IPR037185">
    <property type="entry name" value="EmrE-like"/>
</dbReference>
<dbReference type="EMBL" id="BSYJ01000004">
    <property type="protein sequence ID" value="GMG87804.1"/>
    <property type="molecule type" value="Genomic_DNA"/>
</dbReference>
<comment type="caution">
    <text evidence="10">The sequence shown here is derived from an EMBL/GenBank/DDBJ whole genome shotgun (WGS) entry which is preliminary data.</text>
</comment>
<keyword evidence="4" id="KW-1003">Cell membrane</keyword>
<dbReference type="InterPro" id="IPR004626">
    <property type="entry name" value="RarD"/>
</dbReference>
<evidence type="ECO:0000256" key="4">
    <source>
        <dbReference type="ARBA" id="ARBA00022475"/>
    </source>
</evidence>
<feature type="transmembrane region" description="Helical" evidence="8">
    <location>
        <begin position="128"/>
        <end position="145"/>
    </location>
</feature>
<feature type="domain" description="EamA" evidence="9">
    <location>
        <begin position="9"/>
        <end position="141"/>
    </location>
</feature>
<dbReference type="Proteomes" id="UP001224392">
    <property type="component" value="Unassembled WGS sequence"/>
</dbReference>
<dbReference type="InterPro" id="IPR000620">
    <property type="entry name" value="EamA_dom"/>
</dbReference>
<comment type="similarity">
    <text evidence="2">Belongs to the EamA transporter family.</text>
</comment>
<evidence type="ECO:0000256" key="7">
    <source>
        <dbReference type="ARBA" id="ARBA00023136"/>
    </source>
</evidence>
<evidence type="ECO:0000256" key="1">
    <source>
        <dbReference type="ARBA" id="ARBA00004651"/>
    </source>
</evidence>
<name>A0ABQ6M0B8_9GAMM</name>
<feature type="transmembrane region" description="Helical" evidence="8">
    <location>
        <begin position="151"/>
        <end position="167"/>
    </location>
</feature>
<feature type="transmembrane region" description="Helical" evidence="8">
    <location>
        <begin position="179"/>
        <end position="197"/>
    </location>
</feature>
<feature type="transmembrane region" description="Helical" evidence="8">
    <location>
        <begin position="244"/>
        <end position="260"/>
    </location>
</feature>
<reference evidence="10 11" key="1">
    <citation type="submission" date="2023-04" db="EMBL/GenBank/DDBJ databases">
        <title>Marinobulbifer ophiurae gen. nov., sp. Nov., isolate from tissue of brittle star Ophioplocus japonicus.</title>
        <authorList>
            <person name="Kawano K."/>
            <person name="Sawayama S."/>
            <person name="Nakagawa S."/>
        </authorList>
    </citation>
    <scope>NUCLEOTIDE SEQUENCE [LARGE SCALE GENOMIC DNA]</scope>
    <source>
        <strain evidence="10 11">NKW57</strain>
    </source>
</reference>
<keyword evidence="5 8" id="KW-0812">Transmembrane</keyword>
<feature type="transmembrane region" description="Helical" evidence="8">
    <location>
        <begin position="272"/>
        <end position="288"/>
    </location>
</feature>
<evidence type="ECO:0000256" key="6">
    <source>
        <dbReference type="ARBA" id="ARBA00022989"/>
    </source>
</evidence>
<proteinExistence type="inferred from homology"/>
<dbReference type="NCBIfam" id="TIGR00688">
    <property type="entry name" value="rarD"/>
    <property type="match status" value="1"/>
</dbReference>
<evidence type="ECO:0000256" key="8">
    <source>
        <dbReference type="SAM" id="Phobius"/>
    </source>
</evidence>
<evidence type="ECO:0000259" key="9">
    <source>
        <dbReference type="Pfam" id="PF00892"/>
    </source>
</evidence>
<protein>
    <submittedName>
        <fullName evidence="10">EamA family transporter RarD</fullName>
    </submittedName>
</protein>
<feature type="transmembrane region" description="Helical" evidence="8">
    <location>
        <begin position="9"/>
        <end position="30"/>
    </location>
</feature>
<keyword evidence="6 8" id="KW-1133">Transmembrane helix</keyword>
<dbReference type="Pfam" id="PF00892">
    <property type="entry name" value="EamA"/>
    <property type="match status" value="1"/>
</dbReference>
<evidence type="ECO:0000256" key="5">
    <source>
        <dbReference type="ARBA" id="ARBA00022692"/>
    </source>
</evidence>
<accession>A0ABQ6M0B8</accession>
<dbReference type="SUPFAM" id="SSF103481">
    <property type="entry name" value="Multidrug resistance efflux transporter EmrE"/>
    <property type="match status" value="2"/>
</dbReference>
<feature type="transmembrane region" description="Helical" evidence="8">
    <location>
        <begin position="42"/>
        <end position="60"/>
    </location>
</feature>
<sequence length="298" mass="32484">MQQESSPQGLAAGVAAYTIWGLAPLYFYLLKGISAPEILAHRVIWSALLAIILVLALKKAPTMIATLRKHSTMGWLAVSTVLITVNWLIFIWAVTSNKILDASLGYYINPLFNVVLGVLVLGERMRPLQWLAVIIAACGVAYEIIGFGRVPLVALALAGTFGLYGLIRKQAPVDSLTGLAIETLMLVPLALGFLFFSTSPTSNLAENSASTNALLMAAGPITLVPLLLFTVAARRLKLSTLGQLQYIGPTLMFMLALFYFDSDFEPRKLVTFGLVWTGIALFTAESIWRQRRLRKPAS</sequence>
<dbReference type="RefSeq" id="WP_285764423.1">
    <property type="nucleotide sequence ID" value="NZ_BSYJ01000004.1"/>
</dbReference>
<feature type="transmembrane region" description="Helical" evidence="8">
    <location>
        <begin position="209"/>
        <end position="232"/>
    </location>
</feature>
<organism evidence="10 11">
    <name type="scientific">Biformimicrobium ophioploci</name>
    <dbReference type="NCBI Taxonomy" id="3036711"/>
    <lineage>
        <taxon>Bacteria</taxon>
        <taxon>Pseudomonadati</taxon>
        <taxon>Pseudomonadota</taxon>
        <taxon>Gammaproteobacteria</taxon>
        <taxon>Cellvibrionales</taxon>
        <taxon>Microbulbiferaceae</taxon>
        <taxon>Biformimicrobium</taxon>
    </lineage>
</organism>
<evidence type="ECO:0000256" key="3">
    <source>
        <dbReference type="ARBA" id="ARBA00022448"/>
    </source>
</evidence>
<feature type="transmembrane region" description="Helical" evidence="8">
    <location>
        <begin position="104"/>
        <end position="121"/>
    </location>
</feature>